<dbReference type="RefSeq" id="WP_341412818.1">
    <property type="nucleotide sequence ID" value="NZ_JBBUTH010000010.1"/>
</dbReference>
<dbReference type="PANTHER" id="PTHR30482">
    <property type="entry name" value="HIGH-AFFINITY BRANCHED-CHAIN AMINO ACID TRANSPORT SYSTEM PERMEASE"/>
    <property type="match status" value="1"/>
</dbReference>
<keyword evidence="2" id="KW-1003">Cell membrane</keyword>
<feature type="transmembrane region" description="Helical" evidence="6">
    <location>
        <begin position="84"/>
        <end position="103"/>
    </location>
</feature>
<feature type="transmembrane region" description="Helical" evidence="6">
    <location>
        <begin position="60"/>
        <end position="78"/>
    </location>
</feature>
<keyword evidence="3 6" id="KW-0812">Transmembrane</keyword>
<dbReference type="CDD" id="cd06581">
    <property type="entry name" value="TM_PBP1_LivM_like"/>
    <property type="match status" value="1"/>
</dbReference>
<dbReference type="PANTHER" id="PTHR30482:SF18">
    <property type="entry name" value="BRANCHED AMINO ACID TRANSPORT SYSTEM PERMEASE"/>
    <property type="match status" value="1"/>
</dbReference>
<comment type="subcellular location">
    <subcellularLocation>
        <location evidence="1">Cell membrane</location>
        <topology evidence="1">Multi-pass membrane protein</topology>
    </subcellularLocation>
</comment>
<sequence>MNHPTRFLSVLAALTAIALPFALERHWMDLLVLAGIHAIAGLGVSLLLGQCGILNLAQSLFFGIGAFTTAILSTHFGWPMGLDIPVGMALAGGLALLIGWPILRLNGFFLALATLAIGLIGTALMLELDDWTGGELGISGIPKLHLGTWAFDTPTRFYGLVWCVALGVLWLAANLVRGRMGLAMRAMRDAPAAAEGLAVQMHGIKVFMFVLSAGLGALAGSLYAYYLSFINHASFGVERSIMFLLIPVIAGAHSVWGVVLGALFLTFVPELLSAFGDIHRVLFGLSLVGVVCFLPNGLTGLASRAHFAALRRQPDLPAAEPKEAA</sequence>
<accession>A0ABU9CQB0</accession>
<evidence type="ECO:0000256" key="6">
    <source>
        <dbReference type="SAM" id="Phobius"/>
    </source>
</evidence>
<evidence type="ECO:0000256" key="3">
    <source>
        <dbReference type="ARBA" id="ARBA00022692"/>
    </source>
</evidence>
<proteinExistence type="predicted"/>
<reference evidence="7 8" key="1">
    <citation type="submission" date="2024-04" db="EMBL/GenBank/DDBJ databases">
        <title>Novel species of the genus Ideonella isolated from streams.</title>
        <authorList>
            <person name="Lu H."/>
        </authorList>
    </citation>
    <scope>NUCLEOTIDE SEQUENCE [LARGE SCALE GENOMIC DNA]</scope>
    <source>
        <strain evidence="7 8">DXS22W</strain>
    </source>
</reference>
<evidence type="ECO:0000256" key="5">
    <source>
        <dbReference type="ARBA" id="ARBA00023136"/>
    </source>
</evidence>
<feature type="transmembrane region" description="Helical" evidence="6">
    <location>
        <begin position="241"/>
        <end position="268"/>
    </location>
</feature>
<comment type="caution">
    <text evidence="7">The sequence shown here is derived from an EMBL/GenBank/DDBJ whole genome shotgun (WGS) entry which is preliminary data.</text>
</comment>
<dbReference type="InterPro" id="IPR043428">
    <property type="entry name" value="LivM-like"/>
</dbReference>
<evidence type="ECO:0000256" key="1">
    <source>
        <dbReference type="ARBA" id="ARBA00004651"/>
    </source>
</evidence>
<keyword evidence="4 6" id="KW-1133">Transmembrane helix</keyword>
<feature type="transmembrane region" description="Helical" evidence="6">
    <location>
        <begin position="280"/>
        <end position="298"/>
    </location>
</feature>
<dbReference type="Proteomes" id="UP001365405">
    <property type="component" value="Unassembled WGS sequence"/>
</dbReference>
<evidence type="ECO:0000256" key="4">
    <source>
        <dbReference type="ARBA" id="ARBA00022989"/>
    </source>
</evidence>
<protein>
    <submittedName>
        <fullName evidence="7">Branched-chain amino acid ABC transporter permease</fullName>
    </submittedName>
</protein>
<feature type="transmembrane region" description="Helical" evidence="6">
    <location>
        <begin position="157"/>
        <end position="176"/>
    </location>
</feature>
<organism evidence="7 8">
    <name type="scientific">Pseudaquabacterium inlustre</name>
    <dbReference type="NCBI Taxonomy" id="2984192"/>
    <lineage>
        <taxon>Bacteria</taxon>
        <taxon>Pseudomonadati</taxon>
        <taxon>Pseudomonadota</taxon>
        <taxon>Betaproteobacteria</taxon>
        <taxon>Burkholderiales</taxon>
        <taxon>Sphaerotilaceae</taxon>
        <taxon>Pseudaquabacterium</taxon>
    </lineage>
</organism>
<keyword evidence="5 6" id="KW-0472">Membrane</keyword>
<evidence type="ECO:0000313" key="7">
    <source>
        <dbReference type="EMBL" id="MEK8053086.1"/>
    </source>
</evidence>
<dbReference type="Pfam" id="PF02653">
    <property type="entry name" value="BPD_transp_2"/>
    <property type="match status" value="1"/>
</dbReference>
<name>A0ABU9CQB0_9BURK</name>
<feature type="transmembrane region" description="Helical" evidence="6">
    <location>
        <begin position="108"/>
        <end position="126"/>
    </location>
</feature>
<gene>
    <name evidence="7" type="ORF">AACH10_22725</name>
</gene>
<dbReference type="EMBL" id="JBBUTH010000010">
    <property type="protein sequence ID" value="MEK8053086.1"/>
    <property type="molecule type" value="Genomic_DNA"/>
</dbReference>
<evidence type="ECO:0000256" key="2">
    <source>
        <dbReference type="ARBA" id="ARBA00022475"/>
    </source>
</evidence>
<keyword evidence="8" id="KW-1185">Reference proteome</keyword>
<dbReference type="InterPro" id="IPR001851">
    <property type="entry name" value="ABC_transp_permease"/>
</dbReference>
<evidence type="ECO:0000313" key="8">
    <source>
        <dbReference type="Proteomes" id="UP001365405"/>
    </source>
</evidence>
<feature type="transmembrane region" description="Helical" evidence="6">
    <location>
        <begin position="206"/>
        <end position="229"/>
    </location>
</feature>
<feature type="transmembrane region" description="Helical" evidence="6">
    <location>
        <begin position="30"/>
        <end position="48"/>
    </location>
</feature>